<dbReference type="GO" id="GO:0003712">
    <property type="term" value="F:transcription coregulator activity"/>
    <property type="evidence" value="ECO:0000318"/>
    <property type="project" value="GO_Central"/>
</dbReference>
<name>A0A7M7PS50_STRPU</name>
<evidence type="ECO:0000256" key="6">
    <source>
        <dbReference type="RuleBase" id="RU364140"/>
    </source>
</evidence>
<evidence type="ECO:0000256" key="3">
    <source>
        <dbReference type="ARBA" id="ARBA00023015"/>
    </source>
</evidence>
<proteinExistence type="inferred from homology"/>
<keyword evidence="6" id="KW-0010">Activator</keyword>
<feature type="compositionally biased region" description="Basic and acidic residues" evidence="7">
    <location>
        <begin position="57"/>
        <end position="70"/>
    </location>
</feature>
<dbReference type="GO" id="GO:0006357">
    <property type="term" value="P:regulation of transcription by RNA polymerase II"/>
    <property type="evidence" value="ECO:0000318"/>
    <property type="project" value="GO_Central"/>
</dbReference>
<dbReference type="EnsemblMetazoa" id="XM_030999781">
    <property type="protein sequence ID" value="XP_030855641"/>
    <property type="gene ID" value="LOC578577"/>
</dbReference>
<reference evidence="9" key="1">
    <citation type="submission" date="2015-02" db="EMBL/GenBank/DDBJ databases">
        <title>Genome sequencing for Strongylocentrotus purpuratus.</title>
        <authorList>
            <person name="Murali S."/>
            <person name="Liu Y."/>
            <person name="Vee V."/>
            <person name="English A."/>
            <person name="Wang M."/>
            <person name="Skinner E."/>
            <person name="Han Y."/>
            <person name="Muzny D.M."/>
            <person name="Worley K.C."/>
            <person name="Gibbs R.A."/>
        </authorList>
    </citation>
    <scope>NUCLEOTIDE SEQUENCE</scope>
</reference>
<dbReference type="Pfam" id="PF10156">
    <property type="entry name" value="Med17"/>
    <property type="match status" value="1"/>
</dbReference>
<dbReference type="AlphaFoldDB" id="A0A7M7PS50"/>
<evidence type="ECO:0000256" key="5">
    <source>
        <dbReference type="ARBA" id="ARBA00023242"/>
    </source>
</evidence>
<protein>
    <recommendedName>
        <fullName evidence="6">Mediator of RNA polymerase II transcription subunit 17</fullName>
    </recommendedName>
    <alternativeName>
        <fullName evidence="6">Mediator complex subunit 17</fullName>
    </alternativeName>
</protein>
<evidence type="ECO:0000313" key="8">
    <source>
        <dbReference type="EnsemblMetazoa" id="XP_030855641"/>
    </source>
</evidence>
<dbReference type="FunCoup" id="A0A7M7PS50">
    <property type="interactions" value="1572"/>
</dbReference>
<evidence type="ECO:0000256" key="4">
    <source>
        <dbReference type="ARBA" id="ARBA00023163"/>
    </source>
</evidence>
<comment type="subcellular location">
    <subcellularLocation>
        <location evidence="1 6">Nucleus</location>
    </subcellularLocation>
</comment>
<gene>
    <name evidence="6" type="primary">MED17</name>
</gene>
<dbReference type="OrthoDB" id="10058398at2759"/>
<dbReference type="GO" id="GO:0070847">
    <property type="term" value="C:core mediator complex"/>
    <property type="evidence" value="ECO:0000318"/>
    <property type="project" value="GO_Central"/>
</dbReference>
<evidence type="ECO:0000313" key="9">
    <source>
        <dbReference type="Proteomes" id="UP000007110"/>
    </source>
</evidence>
<feature type="region of interest" description="Disordered" evidence="7">
    <location>
        <begin position="49"/>
        <end position="80"/>
    </location>
</feature>
<dbReference type="PANTHER" id="PTHR13114:SF7">
    <property type="entry name" value="MEDIATOR OF RNA POLYMERASE II TRANSCRIPTION SUBUNIT 17"/>
    <property type="match status" value="1"/>
</dbReference>
<accession>A0A7M7PS50</accession>
<keyword evidence="5 6" id="KW-0539">Nucleus</keyword>
<evidence type="ECO:0000256" key="2">
    <source>
        <dbReference type="ARBA" id="ARBA00005635"/>
    </source>
</evidence>
<keyword evidence="3 6" id="KW-0805">Transcription regulation</keyword>
<keyword evidence="9" id="KW-1185">Reference proteome</keyword>
<dbReference type="PANTHER" id="PTHR13114">
    <property type="entry name" value="MEDIATOR OF RNA POLYMERASE II TRANSCRIPTION SUBUNIT 17"/>
    <property type="match status" value="1"/>
</dbReference>
<comment type="subunit">
    <text evidence="6">Component of the Mediator complex.</text>
</comment>
<dbReference type="GO" id="GO:0016592">
    <property type="term" value="C:mediator complex"/>
    <property type="evidence" value="ECO:0000318"/>
    <property type="project" value="GO_Central"/>
</dbReference>
<organism evidence="8 9">
    <name type="scientific">Strongylocentrotus purpuratus</name>
    <name type="common">Purple sea urchin</name>
    <dbReference type="NCBI Taxonomy" id="7668"/>
    <lineage>
        <taxon>Eukaryota</taxon>
        <taxon>Metazoa</taxon>
        <taxon>Echinodermata</taxon>
        <taxon>Eleutherozoa</taxon>
        <taxon>Echinozoa</taxon>
        <taxon>Echinoidea</taxon>
        <taxon>Euechinoidea</taxon>
        <taxon>Echinacea</taxon>
        <taxon>Camarodonta</taxon>
        <taxon>Echinidea</taxon>
        <taxon>Strongylocentrotidae</taxon>
        <taxon>Strongylocentrotus</taxon>
    </lineage>
</organism>
<reference evidence="8" key="2">
    <citation type="submission" date="2021-01" db="UniProtKB">
        <authorList>
            <consortium name="EnsemblMetazoa"/>
        </authorList>
    </citation>
    <scope>IDENTIFICATION</scope>
</reference>
<dbReference type="InParanoid" id="A0A7M7PS50"/>
<sequence>MAGPSVKLSLESLQEHKVQEISLDGLETYTKPLSMAENLAKLAHKIDFASQSTDAESPEKETPETEDKEGTTSFQQPQWPWDSVRNQVRAALTEMSVLSDILHIARPANKEQPYMVLDPVSVEGNAPKQYAMQIVEKKKSLETAASILTSGANRMLQSKRFGVSAEKKNAKDDFFGELHRLRMHWRLKKIGNNILGDLSFKTAGSRFWHSGTFEVAKSTDQEIEEAEEKGIPPCALRVTIPSDLQGTSYIQVLIQEGQADIASALLQNPSRSHVSADAHWQERLEAAQNVLFCKELFAQIAREAVQLKAPVPHLVVGNQIISHIFHGVQLCITLCHDTNMDRKRIIPPKIEGAVKPNHSHAMEHSLHQLLRELHRGNLNGSTPRPITAVHTAAAKRRRMMSLQAAGHKEIAQIQQTECLLEKIMKQAKHIVLRHRVGKLLDDMSAENEDPSIQTHWGAMTQPLQSTVKVHMTSSGYIYEQLVRSSLHLCVETETIQAVMKDGRVVKLTHHLQELRDLITCMVSQHQVLILAQLCKHMSMHVLQNNLHVGTGPAAKLGSTSAIMFTTPNGQKTVAVRSDPLEGITVMVQGCKASPLLPQPEILSDVVTDEKWENLPKGFREVDMARMPGRNFIHKMEMLLATLAK</sequence>
<keyword evidence="4 6" id="KW-0804">Transcription</keyword>
<dbReference type="OMA" id="HMSYEPQ"/>
<comment type="function">
    <text evidence="6">Component of the Mediator complex, a coactivator involved in the regulated transcription of nearly all RNA polymerase II-dependent genes. Mediator functions as a bridge to convey information from gene-specific regulatory proteins to the basal RNA polymerase II transcription machinery. Mediator is recruited to promoters by direct interactions with regulatory proteins and serves as a scaffold for the assembly of a functional preinitiation complex with RNA polymerase II and the general transcription factors.</text>
</comment>
<evidence type="ECO:0000256" key="1">
    <source>
        <dbReference type="ARBA" id="ARBA00004123"/>
    </source>
</evidence>
<comment type="similarity">
    <text evidence="2 6">Belongs to the Mediator complex subunit 17 family.</text>
</comment>
<evidence type="ECO:0000256" key="7">
    <source>
        <dbReference type="SAM" id="MobiDB-lite"/>
    </source>
</evidence>
<dbReference type="InterPro" id="IPR019313">
    <property type="entry name" value="Mediator_Med17"/>
</dbReference>
<dbReference type="Proteomes" id="UP000007110">
    <property type="component" value="Unassembled WGS sequence"/>
</dbReference>